<comment type="caution">
    <text evidence="1">The sequence shown here is derived from an EMBL/GenBank/DDBJ whole genome shotgun (WGS) entry which is preliminary data.</text>
</comment>
<protein>
    <submittedName>
        <fullName evidence="1">Uncharacterized protein</fullName>
    </submittedName>
</protein>
<gene>
    <name evidence="1" type="ORF">LIER_11011</name>
</gene>
<dbReference type="AlphaFoldDB" id="A0AAV3PNH0"/>
<dbReference type="Proteomes" id="UP001454036">
    <property type="component" value="Unassembled WGS sequence"/>
</dbReference>
<evidence type="ECO:0000313" key="1">
    <source>
        <dbReference type="EMBL" id="GAA0152561.1"/>
    </source>
</evidence>
<organism evidence="1 2">
    <name type="scientific">Lithospermum erythrorhizon</name>
    <name type="common">Purple gromwell</name>
    <name type="synonym">Lithospermum officinale var. erythrorhizon</name>
    <dbReference type="NCBI Taxonomy" id="34254"/>
    <lineage>
        <taxon>Eukaryota</taxon>
        <taxon>Viridiplantae</taxon>
        <taxon>Streptophyta</taxon>
        <taxon>Embryophyta</taxon>
        <taxon>Tracheophyta</taxon>
        <taxon>Spermatophyta</taxon>
        <taxon>Magnoliopsida</taxon>
        <taxon>eudicotyledons</taxon>
        <taxon>Gunneridae</taxon>
        <taxon>Pentapetalae</taxon>
        <taxon>asterids</taxon>
        <taxon>lamiids</taxon>
        <taxon>Boraginales</taxon>
        <taxon>Boraginaceae</taxon>
        <taxon>Boraginoideae</taxon>
        <taxon>Lithospermeae</taxon>
        <taxon>Lithospermum</taxon>
    </lineage>
</organism>
<evidence type="ECO:0000313" key="2">
    <source>
        <dbReference type="Proteomes" id="UP001454036"/>
    </source>
</evidence>
<name>A0AAV3PNH0_LITER</name>
<dbReference type="EMBL" id="BAABME010002007">
    <property type="protein sequence ID" value="GAA0152561.1"/>
    <property type="molecule type" value="Genomic_DNA"/>
</dbReference>
<keyword evidence="2" id="KW-1185">Reference proteome</keyword>
<sequence length="198" mass="22810">MWKDVDLVKIQSSSSWFVEICVHELGSPSWRGCFVYASCEDGVRRLQLKAACYHLPMVGADHCPLLLNTQVATEKPKRRDLDGIECVKKSSLSNLVFIKWCKLNNLNSRVPIDDLQGRIKAAYESECFDRDGMIGLEKELNKAWGEEEKYWFVKSKAKHLKEGDKKTPFSMPLHLLDERKTIFLGWRIMRDSGGRGRM</sequence>
<accession>A0AAV3PNH0</accession>
<reference evidence="1 2" key="1">
    <citation type="submission" date="2024-01" db="EMBL/GenBank/DDBJ databases">
        <title>The complete chloroplast genome sequence of Lithospermum erythrorhizon: insights into the phylogenetic relationship among Boraginaceae species and the maternal lineages of purple gromwells.</title>
        <authorList>
            <person name="Okada T."/>
            <person name="Watanabe K."/>
        </authorList>
    </citation>
    <scope>NUCLEOTIDE SEQUENCE [LARGE SCALE GENOMIC DNA]</scope>
</reference>
<proteinExistence type="predicted"/>